<proteinExistence type="predicted"/>
<evidence type="ECO:0000313" key="3">
    <source>
        <dbReference type="Proteomes" id="UP001315278"/>
    </source>
</evidence>
<dbReference type="RefSeq" id="WP_212492011.1">
    <property type="nucleotide sequence ID" value="NZ_JAFCJH010000004.1"/>
</dbReference>
<keyword evidence="1" id="KW-1133">Transmembrane helix</keyword>
<name>A0ABS5FDV1_9BRAD</name>
<feature type="transmembrane region" description="Helical" evidence="1">
    <location>
        <begin position="95"/>
        <end position="114"/>
    </location>
</feature>
<feature type="transmembrane region" description="Helical" evidence="1">
    <location>
        <begin position="64"/>
        <end position="83"/>
    </location>
</feature>
<keyword evidence="3" id="KW-1185">Reference proteome</keyword>
<evidence type="ECO:0000313" key="2">
    <source>
        <dbReference type="EMBL" id="MBR0794966.1"/>
    </source>
</evidence>
<sequence length="117" mass="12813">MFVRYAVKGGNLPDERRCQFGPNSGIRTSDHPRFRCSAAGDDELGRRAKRLGARHCLDQQTAELLPPIAAVGCFPITIVSLIIETSHSEAIMLLGWWLVGYAIVVRFGIAYGIAVQA</sequence>
<keyword evidence="1" id="KW-0472">Membrane</keyword>
<keyword evidence="1" id="KW-0812">Transmembrane</keyword>
<protein>
    <submittedName>
        <fullName evidence="2">Uncharacterized protein</fullName>
    </submittedName>
</protein>
<gene>
    <name evidence="2" type="ORF">JQ615_06160</name>
</gene>
<evidence type="ECO:0000256" key="1">
    <source>
        <dbReference type="SAM" id="Phobius"/>
    </source>
</evidence>
<reference evidence="3" key="1">
    <citation type="journal article" date="2021" name="ISME J.">
        <title>Evolutionary origin and ecological implication of a unique nif island in free-living Bradyrhizobium lineages.</title>
        <authorList>
            <person name="Tao J."/>
        </authorList>
    </citation>
    <scope>NUCLEOTIDE SEQUENCE [LARGE SCALE GENOMIC DNA]</scope>
    <source>
        <strain evidence="3">SZCCT0434</strain>
    </source>
</reference>
<dbReference type="Proteomes" id="UP001315278">
    <property type="component" value="Unassembled WGS sequence"/>
</dbReference>
<accession>A0ABS5FDV1</accession>
<organism evidence="2 3">
    <name type="scientific">Bradyrhizobium jicamae</name>
    <dbReference type="NCBI Taxonomy" id="280332"/>
    <lineage>
        <taxon>Bacteria</taxon>
        <taxon>Pseudomonadati</taxon>
        <taxon>Pseudomonadota</taxon>
        <taxon>Alphaproteobacteria</taxon>
        <taxon>Hyphomicrobiales</taxon>
        <taxon>Nitrobacteraceae</taxon>
        <taxon>Bradyrhizobium</taxon>
    </lineage>
</organism>
<dbReference type="EMBL" id="JAFCJH010000004">
    <property type="protein sequence ID" value="MBR0794966.1"/>
    <property type="molecule type" value="Genomic_DNA"/>
</dbReference>
<comment type="caution">
    <text evidence="2">The sequence shown here is derived from an EMBL/GenBank/DDBJ whole genome shotgun (WGS) entry which is preliminary data.</text>
</comment>